<dbReference type="PROSITE" id="PS51257">
    <property type="entry name" value="PROKAR_LIPOPROTEIN"/>
    <property type="match status" value="1"/>
</dbReference>
<evidence type="ECO:0000313" key="2">
    <source>
        <dbReference type="Proteomes" id="UP000480178"/>
    </source>
</evidence>
<dbReference type="KEGG" id="rhoz:GXP67_36390"/>
<gene>
    <name evidence="1" type="ORF">GXP67_36390</name>
</gene>
<dbReference type="AlphaFoldDB" id="A0A6C0GV64"/>
<protein>
    <submittedName>
        <fullName evidence="1">Uncharacterized protein</fullName>
    </submittedName>
</protein>
<reference evidence="1 2" key="1">
    <citation type="submission" date="2020-01" db="EMBL/GenBank/DDBJ databases">
        <authorList>
            <person name="Kim M.K."/>
        </authorList>
    </citation>
    <scope>NUCLEOTIDE SEQUENCE [LARGE SCALE GENOMIC DNA]</scope>
    <source>
        <strain evidence="1 2">172606-1</strain>
    </source>
</reference>
<dbReference type="EMBL" id="CP048222">
    <property type="protein sequence ID" value="QHT71757.1"/>
    <property type="molecule type" value="Genomic_DNA"/>
</dbReference>
<evidence type="ECO:0000313" key="1">
    <source>
        <dbReference type="EMBL" id="QHT71757.1"/>
    </source>
</evidence>
<sequence>MEFLRVNFQLFKPVFISMILLSFLVGCKDNSSIDNKAIQAEIDKILNIQEEAYDQNSVVSDQLVVHKI</sequence>
<dbReference type="RefSeq" id="WP_162447680.1">
    <property type="nucleotide sequence ID" value="NZ_CP048222.1"/>
</dbReference>
<accession>A0A6C0GV64</accession>
<keyword evidence="2" id="KW-1185">Reference proteome</keyword>
<dbReference type="Proteomes" id="UP000480178">
    <property type="component" value="Chromosome"/>
</dbReference>
<proteinExistence type="predicted"/>
<name>A0A6C0GV64_9BACT</name>
<organism evidence="1 2">
    <name type="scientific">Rhodocytophaga rosea</name>
    <dbReference type="NCBI Taxonomy" id="2704465"/>
    <lineage>
        <taxon>Bacteria</taxon>
        <taxon>Pseudomonadati</taxon>
        <taxon>Bacteroidota</taxon>
        <taxon>Cytophagia</taxon>
        <taxon>Cytophagales</taxon>
        <taxon>Rhodocytophagaceae</taxon>
        <taxon>Rhodocytophaga</taxon>
    </lineage>
</organism>